<dbReference type="InterPro" id="IPR021352">
    <property type="entry name" value="DUF2971"/>
</dbReference>
<accession>A0ABM8SBR5</accession>
<keyword evidence="2" id="KW-1185">Reference proteome</keyword>
<evidence type="ECO:0000313" key="2">
    <source>
        <dbReference type="Proteomes" id="UP000673821"/>
    </source>
</evidence>
<reference evidence="1 2" key="1">
    <citation type="submission" date="2021-02" db="EMBL/GenBank/DDBJ databases">
        <authorList>
            <person name="Vanwijnsberghe S."/>
        </authorList>
    </citation>
    <scope>NUCLEOTIDE SEQUENCE [LARGE SCALE GENOMIC DNA]</scope>
    <source>
        <strain evidence="1 2">R-69776</strain>
    </source>
</reference>
<dbReference type="RefSeq" id="WP_200660010.1">
    <property type="nucleotide sequence ID" value="NZ_CAJNBH010000016.1"/>
</dbReference>
<comment type="caution">
    <text evidence="1">The sequence shown here is derived from an EMBL/GenBank/DDBJ whole genome shotgun (WGS) entry which is preliminary data.</text>
</comment>
<proteinExistence type="predicted"/>
<dbReference type="EMBL" id="CAJNBH010000016">
    <property type="protein sequence ID" value="CAE6800062.1"/>
    <property type="molecule type" value="Genomic_DNA"/>
</dbReference>
<dbReference type="Proteomes" id="UP000673821">
    <property type="component" value="Unassembled WGS sequence"/>
</dbReference>
<protein>
    <recommendedName>
        <fullName evidence="3">DUF2971 domain-containing protein</fullName>
    </recommendedName>
</protein>
<name>A0ABM8SBR5_9BURK</name>
<gene>
    <name evidence="1" type="ORF">R69776_05174</name>
</gene>
<organism evidence="1 2">
    <name type="scientific">Paraburkholderia nemoris</name>
    <dbReference type="NCBI Taxonomy" id="2793076"/>
    <lineage>
        <taxon>Bacteria</taxon>
        <taxon>Pseudomonadati</taxon>
        <taxon>Pseudomonadota</taxon>
        <taxon>Betaproteobacteria</taxon>
        <taxon>Burkholderiales</taxon>
        <taxon>Burkholderiaceae</taxon>
        <taxon>Paraburkholderia</taxon>
    </lineage>
</organism>
<evidence type="ECO:0000313" key="1">
    <source>
        <dbReference type="EMBL" id="CAE6800062.1"/>
    </source>
</evidence>
<evidence type="ECO:0008006" key="3">
    <source>
        <dbReference type="Google" id="ProtNLM"/>
    </source>
</evidence>
<dbReference type="Pfam" id="PF11185">
    <property type="entry name" value="DUF2971"/>
    <property type="match status" value="1"/>
</dbReference>
<sequence>MATEAPRLPRKLYKYKSFDVNTLRMLSEAEVYFANPPQFNDPFDCSPTVRVDVERSEVERLWKHLRLKAVGRPQAVEELMNHRYMATEHGGRHDDDASGTEIYVGRLVSGIDDHVCSHFGGRGVLSLAARWDCPLMWSHYGNEHRGMCIEFDTNDHRCDRLESVTYGATRYLLVSDLVAWHLGKSDKAEQKIMRQFFFAKAPQWRYEKEWRAVAPASGADDAPFRISAIHLGFRSDPAIATAVVKVLAGARDEIKFYGMWSKGDGFKLARYPLDVDEIDARGIRTSLKFAIDDFDVLQ</sequence>